<dbReference type="GO" id="GO:0043161">
    <property type="term" value="P:proteasome-mediated ubiquitin-dependent protein catabolic process"/>
    <property type="evidence" value="ECO:0007669"/>
    <property type="project" value="InterPro"/>
</dbReference>
<dbReference type="AlphaFoldDB" id="G8JU48"/>
<evidence type="ECO:0000256" key="1">
    <source>
        <dbReference type="ARBA" id="ARBA00000707"/>
    </source>
</evidence>
<dbReference type="Pfam" id="PF13446">
    <property type="entry name" value="RPT"/>
    <property type="match status" value="3"/>
</dbReference>
<dbReference type="GO" id="GO:0010636">
    <property type="term" value="P:positive regulation of mitochondrial fusion"/>
    <property type="evidence" value="ECO:0007669"/>
    <property type="project" value="EnsemblFungi"/>
</dbReference>
<dbReference type="KEGG" id="erc:Ecym_4514"/>
<dbReference type="CDD" id="cd02666">
    <property type="entry name" value="Peptidase_C19J"/>
    <property type="match status" value="1"/>
</dbReference>
<comment type="similarity">
    <text evidence="2">Belongs to the peptidase C19 family.</text>
</comment>
<dbReference type="EC" id="3.4.19.12" evidence="3"/>
<proteinExistence type="inferred from homology"/>
<evidence type="ECO:0000256" key="10">
    <source>
        <dbReference type="ARBA" id="ARBA00042236"/>
    </source>
</evidence>
<evidence type="ECO:0000256" key="11">
    <source>
        <dbReference type="ARBA" id="ARBA00042737"/>
    </source>
</evidence>
<dbReference type="InParanoid" id="G8JU48"/>
<dbReference type="FunFam" id="3.90.70.10:FF:000176">
    <property type="entry name" value="Ubiquitin-specific protease"/>
    <property type="match status" value="1"/>
</dbReference>
<dbReference type="Gene3D" id="3.90.70.10">
    <property type="entry name" value="Cysteine proteinases"/>
    <property type="match status" value="1"/>
</dbReference>
<keyword evidence="6" id="KW-0378">Hydrolase</keyword>
<evidence type="ECO:0000256" key="5">
    <source>
        <dbReference type="ARBA" id="ARBA00022786"/>
    </source>
</evidence>
<dbReference type="InterPro" id="IPR044635">
    <property type="entry name" value="UBP14-like"/>
</dbReference>
<dbReference type="GO" id="GO:0010992">
    <property type="term" value="P:ubiquitin recycling"/>
    <property type="evidence" value="ECO:0007669"/>
    <property type="project" value="EnsemblFungi"/>
</dbReference>
<dbReference type="FunCoup" id="G8JU48">
    <property type="interactions" value="85"/>
</dbReference>
<evidence type="ECO:0000256" key="4">
    <source>
        <dbReference type="ARBA" id="ARBA00022670"/>
    </source>
</evidence>
<evidence type="ECO:0000259" key="13">
    <source>
        <dbReference type="PROSITE" id="PS50235"/>
    </source>
</evidence>
<dbReference type="eggNOG" id="KOG1863">
    <property type="taxonomic scope" value="Eukaryota"/>
</dbReference>
<evidence type="ECO:0000256" key="9">
    <source>
        <dbReference type="ARBA" id="ARBA00041732"/>
    </source>
</evidence>
<name>G8JU48_ERECY</name>
<dbReference type="SUPFAM" id="SSF54001">
    <property type="entry name" value="Cysteine proteinases"/>
    <property type="match status" value="1"/>
</dbReference>
<feature type="compositionally biased region" description="Low complexity" evidence="12">
    <location>
        <begin position="862"/>
        <end position="880"/>
    </location>
</feature>
<evidence type="ECO:0000256" key="7">
    <source>
        <dbReference type="ARBA" id="ARBA00022807"/>
    </source>
</evidence>
<gene>
    <name evidence="14" type="ordered locus">Ecym_4514</name>
</gene>
<protein>
    <recommendedName>
        <fullName evidence="8">Ubiquitin carboxyl-terminal hydrolase 2</fullName>
        <ecNumber evidence="3">3.4.19.12</ecNumber>
    </recommendedName>
    <alternativeName>
        <fullName evidence="10">Deubiquitinating enzyme 2</fullName>
    </alternativeName>
    <alternativeName>
        <fullName evidence="9">Ubiquitin thioesterase 2</fullName>
    </alternativeName>
    <alternativeName>
        <fullName evidence="11">Ubiquitin-specific-processing protease 2</fullName>
    </alternativeName>
</protein>
<dbReference type="InterPro" id="IPR028889">
    <property type="entry name" value="USP"/>
</dbReference>
<dbReference type="InterPro" id="IPR018200">
    <property type="entry name" value="USP_CS"/>
</dbReference>
<feature type="region of interest" description="Disordered" evidence="12">
    <location>
        <begin position="849"/>
        <end position="880"/>
    </location>
</feature>
<evidence type="ECO:0000256" key="3">
    <source>
        <dbReference type="ARBA" id="ARBA00012759"/>
    </source>
</evidence>
<dbReference type="GO" id="GO:0016579">
    <property type="term" value="P:protein deubiquitination"/>
    <property type="evidence" value="ECO:0007669"/>
    <property type="project" value="EnsemblFungi"/>
</dbReference>
<dbReference type="PROSITE" id="PS00973">
    <property type="entry name" value="USP_2"/>
    <property type="match status" value="1"/>
</dbReference>
<dbReference type="PROSITE" id="PS50235">
    <property type="entry name" value="USP_3"/>
    <property type="match status" value="1"/>
</dbReference>
<organism evidence="14 15">
    <name type="scientific">Eremothecium cymbalariae (strain CBS 270.75 / DBVPG 7215 / KCTC 17166 / NRRL Y-17582)</name>
    <name type="common">Yeast</name>
    <dbReference type="NCBI Taxonomy" id="931890"/>
    <lineage>
        <taxon>Eukaryota</taxon>
        <taxon>Fungi</taxon>
        <taxon>Dikarya</taxon>
        <taxon>Ascomycota</taxon>
        <taxon>Saccharomycotina</taxon>
        <taxon>Saccharomycetes</taxon>
        <taxon>Saccharomycetales</taxon>
        <taxon>Saccharomycetaceae</taxon>
        <taxon>Eremothecium</taxon>
    </lineage>
</organism>
<dbReference type="PANTHER" id="PTHR43982">
    <property type="entry name" value="UBIQUITIN CARBOXYL-TERMINAL HYDROLASE"/>
    <property type="match status" value="1"/>
</dbReference>
<evidence type="ECO:0000313" key="14">
    <source>
        <dbReference type="EMBL" id="AET39551.1"/>
    </source>
</evidence>
<evidence type="ECO:0000256" key="8">
    <source>
        <dbReference type="ARBA" id="ARBA00040966"/>
    </source>
</evidence>
<evidence type="ECO:0000256" key="12">
    <source>
        <dbReference type="SAM" id="MobiDB-lite"/>
    </source>
</evidence>
<dbReference type="GO" id="GO:0070628">
    <property type="term" value="F:proteasome binding"/>
    <property type="evidence" value="ECO:0007669"/>
    <property type="project" value="TreeGrafter"/>
</dbReference>
<keyword evidence="15" id="KW-1185">Reference proteome</keyword>
<comment type="catalytic activity">
    <reaction evidence="1">
        <text>Thiol-dependent hydrolysis of ester, thioester, amide, peptide and isopeptide bonds formed by the C-terminal Gly of ubiquitin (a 76-residue protein attached to proteins as an intracellular targeting signal).</text>
        <dbReference type="EC" id="3.4.19.12"/>
    </reaction>
</comment>
<evidence type="ECO:0000256" key="2">
    <source>
        <dbReference type="ARBA" id="ARBA00009085"/>
    </source>
</evidence>
<dbReference type="GeneID" id="11471611"/>
<dbReference type="GO" id="GO:0061136">
    <property type="term" value="P:regulation of proteasomal protein catabolic process"/>
    <property type="evidence" value="ECO:0007669"/>
    <property type="project" value="TreeGrafter"/>
</dbReference>
<dbReference type="GO" id="GO:0004843">
    <property type="term" value="F:cysteine-type deubiquitinase activity"/>
    <property type="evidence" value="ECO:0007669"/>
    <property type="project" value="UniProtKB-EC"/>
</dbReference>
<dbReference type="EMBL" id="CP002500">
    <property type="protein sequence ID" value="AET39551.1"/>
    <property type="molecule type" value="Genomic_DNA"/>
</dbReference>
<dbReference type="Pfam" id="PF00443">
    <property type="entry name" value="UCH"/>
    <property type="match status" value="1"/>
</dbReference>
<dbReference type="GO" id="GO:0070301">
    <property type="term" value="P:cellular response to hydrogen peroxide"/>
    <property type="evidence" value="ECO:0007669"/>
    <property type="project" value="EnsemblFungi"/>
</dbReference>
<keyword evidence="7" id="KW-0788">Thiol protease</keyword>
<dbReference type="HOGENOM" id="CLU_003155_1_0_1"/>
<dbReference type="RefSeq" id="XP_003646368.1">
    <property type="nucleotide sequence ID" value="XM_003646320.1"/>
</dbReference>
<dbReference type="OrthoDB" id="2420415at2759"/>
<feature type="domain" description="USP" evidence="13">
    <location>
        <begin position="696"/>
        <end position="1233"/>
    </location>
</feature>
<dbReference type="MEROPS" id="C19.A56"/>
<dbReference type="InterPro" id="IPR001394">
    <property type="entry name" value="Peptidase_C19_UCH"/>
</dbReference>
<dbReference type="GO" id="GO:0043162">
    <property type="term" value="P:ubiquitin-dependent protein catabolic process via the multivesicular body sorting pathway"/>
    <property type="evidence" value="ECO:0007669"/>
    <property type="project" value="EnsemblFungi"/>
</dbReference>
<dbReference type="STRING" id="931890.G8JU48"/>
<dbReference type="Proteomes" id="UP000006790">
    <property type="component" value="Chromosome 4"/>
</dbReference>
<dbReference type="GO" id="GO:0061578">
    <property type="term" value="F:K63-linked deubiquitinase activity"/>
    <property type="evidence" value="ECO:0007669"/>
    <property type="project" value="EnsemblFungi"/>
</dbReference>
<keyword evidence="4" id="KW-0645">Protease</keyword>
<keyword evidence="5" id="KW-0833">Ubl conjugation pathway</keyword>
<dbReference type="OMA" id="MDIGDAY"/>
<dbReference type="InterPro" id="IPR025305">
    <property type="entry name" value="UCH_repeat_domain"/>
</dbReference>
<evidence type="ECO:0000313" key="15">
    <source>
        <dbReference type="Proteomes" id="UP000006790"/>
    </source>
</evidence>
<dbReference type="PROSITE" id="PS00972">
    <property type="entry name" value="USP_1"/>
    <property type="match status" value="1"/>
</dbReference>
<dbReference type="PANTHER" id="PTHR43982:SF6">
    <property type="entry name" value="UBIQUITIN CARBOXYL-TERMINAL HYDROLASE 2-RELATED"/>
    <property type="match status" value="1"/>
</dbReference>
<dbReference type="InterPro" id="IPR038765">
    <property type="entry name" value="Papain-like_cys_pep_sf"/>
</dbReference>
<sequence>MYQEQADDGRVRLVGNGVVECESAGVREGGKTVLYPLVSGNYPFKTSDRLLDDIRSTLSFVLEGVRGNGVLKSPMLDYSKERGELRAWSIGYLLDQVLLQTSYEYASLGGSGGGGGDKHSKINVFMGLLCDPMVKLCSEDDIVNYSGYHLRVTVKTRLHLERAKRQFGIAQYHLVNDLHPADKQDLCFFEDDDECVIDSATYVSSGTNRLVRIEILKPEFTAEEWSEFTPDSIRKRYLSICEKYPDLNRENVPNQAECLNTLFKVFKNPLSRQDSDDELKTISAENKVLNSQLDPNWLVDKFGFELCEVQEEDGRKEYEYKPPDFTNYVNDWNVRHLRERYIRKSLELLFVGKQSIRLLPKEVVAASSKLRSFQLYQTHFSHTFWFQLLGEFDRNDFNQQQQHPYDTNPHFINLSVNYYYGDRDIIRNYESQILLDPKNAGIYYDDLTFIANVKGSHQLLTFTLKQNIVGQEALNSALRLFHIDPSETDPKQIPDEMLLSCYKEECKYGNTRQHADLRNALRLLAKYKQSEKLKFYVELEPFQQESQAYSILEIDESVDIDIIETAYTIKVSDAPGLKVDCDRALYTLAIAKRSMDLFNYLLQRCPRFQQFYHISYWSYTSALQYLQVNVNATDDLILEIFRRKWAEEPVISPDQFLNLKVALMKIAHERNSKLINHFLETGIIDTNYLTSGNWPTGLNNIGNTCYLNSLLQYYFTISPLRDYIQNYEDTASDLLLNMNQSGAMTKRRIGGRAVNKPEVERSVQFVYQLRDLFNDMAHSKERCVTPSRELAYLSFSPSTTNVEFESAAQVPFRDTTILLEQEPPNEDTEVFDISIEGSNVETEAAAEDIIADDNIDTKDESSSLSPSTSTSSSQKGNSMSNIVEENEPITSTCVAKISPDQLENTLEIGRQQDVTECIGNVLYQIESASVPLNFDEGHEQYDLVKQLFYGKLKQDLIPIENPEKRRTKFERFMSLLVNVGDHPKDIYDALDLYFRDDLLALGDDNARVRRSVAVEELPTILQIQIQRVYYDREKLMPFKSTEPLPFGEKLYMDRYMASTESELLAKKQESLQLHETLEAIKQRRKKILSKNDAGLTLKDSLKETKIFLESSVLAESEGKIRIEKRNLIKQLDSFSLEIDKELSNLDDKIKDMENSISHKFDQFTNFGYNLFAVFIHRGEASYGHYWVYIKDRKNSGIWRKYNDESVTEVPESEVFDFTEDNTATPYFLVYIKDGHEHEIEPLKVYQ</sequence>
<evidence type="ECO:0000256" key="6">
    <source>
        <dbReference type="ARBA" id="ARBA00022801"/>
    </source>
</evidence>
<accession>G8JU48</accession>
<reference evidence="15" key="1">
    <citation type="journal article" date="2012" name="G3 (Bethesda)">
        <title>Pichia sorbitophila, an interspecies yeast hybrid reveals early steps of genome resolution following polyploidization.</title>
        <authorList>
            <person name="Leh Louis V."/>
            <person name="Despons L."/>
            <person name="Friedrich A."/>
            <person name="Martin T."/>
            <person name="Durrens P."/>
            <person name="Casaregola S."/>
            <person name="Neuveglise C."/>
            <person name="Fairhead C."/>
            <person name="Marck C."/>
            <person name="Cruz J.A."/>
            <person name="Straub M.L."/>
            <person name="Kugler V."/>
            <person name="Sacerdot C."/>
            <person name="Uzunov Z."/>
            <person name="Thierry A."/>
            <person name="Weiss S."/>
            <person name="Bleykasten C."/>
            <person name="De Montigny J."/>
            <person name="Jacques N."/>
            <person name="Jung P."/>
            <person name="Lemaire M."/>
            <person name="Mallet S."/>
            <person name="Morel G."/>
            <person name="Richard G.F."/>
            <person name="Sarkar A."/>
            <person name="Savel G."/>
            <person name="Schacherer J."/>
            <person name="Seret M.L."/>
            <person name="Talla E."/>
            <person name="Samson G."/>
            <person name="Jubin C."/>
            <person name="Poulain J."/>
            <person name="Vacherie B."/>
            <person name="Barbe V."/>
            <person name="Pelletier E."/>
            <person name="Sherman D.J."/>
            <person name="Westhof E."/>
            <person name="Weissenbach J."/>
            <person name="Baret P.V."/>
            <person name="Wincker P."/>
            <person name="Gaillardin C."/>
            <person name="Dujon B."/>
            <person name="Souciet J.L."/>
        </authorList>
    </citation>
    <scope>NUCLEOTIDE SEQUENCE [LARGE SCALE GENOMIC DNA]</scope>
    <source>
        <strain evidence="15">CBS 270.75 / DBVPG 7215 / KCTC 17166 / NRRL Y-17582</strain>
    </source>
</reference>